<dbReference type="InterPro" id="IPR052967">
    <property type="entry name" value="Stress_Response_Assoc"/>
</dbReference>
<feature type="domain" description="VWFA" evidence="3">
    <location>
        <begin position="44"/>
        <end position="188"/>
    </location>
</feature>
<reference evidence="4 5" key="1">
    <citation type="submission" date="2024-02" db="EMBL/GenBank/DDBJ databases">
        <title>Deinococcus aluminii NBRC 112889.</title>
        <authorList>
            <person name="Ichikawa N."/>
            <person name="Katano-Makiyama Y."/>
            <person name="Hidaka K."/>
        </authorList>
    </citation>
    <scope>NUCLEOTIDE SEQUENCE [LARGE SCALE GENOMIC DNA]</scope>
    <source>
        <strain evidence="4 5">NBRC 112889</strain>
    </source>
</reference>
<dbReference type="SUPFAM" id="SSF53300">
    <property type="entry name" value="vWA-like"/>
    <property type="match status" value="1"/>
</dbReference>
<keyword evidence="2" id="KW-0732">Signal</keyword>
<keyword evidence="5" id="KW-1185">Reference proteome</keyword>
<protein>
    <recommendedName>
        <fullName evidence="3">VWFA domain-containing protein</fullName>
    </recommendedName>
</protein>
<feature type="compositionally biased region" description="Gly residues" evidence="1">
    <location>
        <begin position="308"/>
        <end position="323"/>
    </location>
</feature>
<sequence length="1010" mass="103678">MNFFTSGLVRRGLALVSLTGGLALAQGNQGDCVLPQGPLPERSRYVVMLDVSGSMVGKGDGKYDIFGQVERELGVFLEETTSTSTVRLVTFARGVEASRDFDYPGQKAELQAYLNTLKPDGTRTFLYRSMQRVFSGLRKDPSLATTVYVLTDGNDNDPQPVNLQGALATFEKSRGTFDKLYYIGLGTDIPRAAETAFDATSYARTLEVPPRIIPQLGGFGLLPALLELSRGRLTRSGKLGEDVRLRLDNSRFPGLKLGRGRLGAGESLLSLTVDPARPGTPDAAALLCVEGTKVSERALVRPGQEVPAGGGPSAGAGSPGTGSAGARTPGASGTSGGKDAPGQGTLRLTLLNPEEVRALGPGEETTLRYRVQGPAGRRGQVNFGTLPEGLTATVDDRPLTGPVPVTAGDTVALTLRNTGLADGQAVRIAPTLNGQAAQAQRVTGAGAAGSAATGGAGTGAGTASTPAATVPPRLVLLNPEANRSLAPGEETTLNYRLEGPAGQTGQVDFGDLSGGLEATVNGQPLTGPLTVNAGDTVALTLRNRSLPGGGAVSVAPSVDGRAAEPQQVTGRAAPSKPAGTAATGGTTPGTGTPSDTAAAGPVRLVLLNPEANRSLAPGEETTLDYRLEGPQGQSGQVNFGDLPQGLEATVNGQPLTGLLTVNAGDTVALTLRNAGLPEGGAATLTPTLNGEPAQPQRITASAPGTLGENAQTPGRVVPLNPEAGRDLARGESTVLRYRAEGGPATVQLGAAPAGTRVTFEGQDGNTLTVPAGGEFGVRVTNTGLDRGQTATPDVRAAGVPVPAITGTRAGFDWSLLGLLGLLGLLPLFLRRAAPRGVQPVPVGPAPVVAPPVATAPTPVTPSRPVVTATPAGAAPDRVQLLEERLTVDKERVKAGGVEIGKRVETRTEQVAVPLAREEAYIERHAVANPQPVEGAVLGAGRETVRVNLEAERARVEKQAYVAEEVEVSKRTVTETQQVTETVGREVLDVRPEGDVTVVDGTDPEAGRGRR</sequence>
<dbReference type="CDD" id="cd00198">
    <property type="entry name" value="vWFA"/>
    <property type="match status" value="1"/>
</dbReference>
<feature type="region of interest" description="Disordered" evidence="1">
    <location>
        <begin position="702"/>
        <end position="723"/>
    </location>
</feature>
<dbReference type="Pfam" id="PF13519">
    <property type="entry name" value="VWA_2"/>
    <property type="match status" value="1"/>
</dbReference>
<evidence type="ECO:0000256" key="2">
    <source>
        <dbReference type="SAM" id="SignalP"/>
    </source>
</evidence>
<evidence type="ECO:0000313" key="5">
    <source>
        <dbReference type="Proteomes" id="UP001404956"/>
    </source>
</evidence>
<dbReference type="Gene3D" id="3.40.50.410">
    <property type="entry name" value="von Willebrand factor, type A domain"/>
    <property type="match status" value="1"/>
</dbReference>
<feature type="region of interest" description="Disordered" evidence="1">
    <location>
        <begin position="447"/>
        <end position="467"/>
    </location>
</feature>
<evidence type="ECO:0000259" key="3">
    <source>
        <dbReference type="PROSITE" id="PS50234"/>
    </source>
</evidence>
<feature type="region of interest" description="Disordered" evidence="1">
    <location>
        <begin position="546"/>
        <end position="597"/>
    </location>
</feature>
<dbReference type="PANTHER" id="PTHR38463">
    <property type="entry name" value="STRESS RESPONSE PROTEIN YSNF"/>
    <property type="match status" value="1"/>
</dbReference>
<feature type="region of interest" description="Disordered" evidence="1">
    <location>
        <begin position="302"/>
        <end position="344"/>
    </location>
</feature>
<dbReference type="InterPro" id="IPR002035">
    <property type="entry name" value="VWF_A"/>
</dbReference>
<feature type="region of interest" description="Disordered" evidence="1">
    <location>
        <begin position="989"/>
        <end position="1010"/>
    </location>
</feature>
<proteinExistence type="predicted"/>
<dbReference type="InterPro" id="IPR019060">
    <property type="entry name" value="DUF2382"/>
</dbReference>
<comment type="caution">
    <text evidence="4">The sequence shown here is derived from an EMBL/GenBank/DDBJ whole genome shotgun (WGS) entry which is preliminary data.</text>
</comment>
<dbReference type="PROSITE" id="PS50234">
    <property type="entry name" value="VWFA"/>
    <property type="match status" value="1"/>
</dbReference>
<organism evidence="4 5">
    <name type="scientific">Deinococcus aluminii</name>
    <dbReference type="NCBI Taxonomy" id="1656885"/>
    <lineage>
        <taxon>Bacteria</taxon>
        <taxon>Thermotogati</taxon>
        <taxon>Deinococcota</taxon>
        <taxon>Deinococci</taxon>
        <taxon>Deinococcales</taxon>
        <taxon>Deinococcaceae</taxon>
        <taxon>Deinococcus</taxon>
    </lineage>
</organism>
<evidence type="ECO:0000256" key="1">
    <source>
        <dbReference type="SAM" id="MobiDB-lite"/>
    </source>
</evidence>
<dbReference type="InterPro" id="IPR036465">
    <property type="entry name" value="vWFA_dom_sf"/>
</dbReference>
<dbReference type="Proteomes" id="UP001404956">
    <property type="component" value="Unassembled WGS sequence"/>
</dbReference>
<name>A0ABP9XF43_9DEIO</name>
<gene>
    <name evidence="4" type="ORF">Dalu01_02396</name>
</gene>
<dbReference type="NCBIfam" id="TIGR02271">
    <property type="entry name" value="YsnF/AvaK domain"/>
    <property type="match status" value="1"/>
</dbReference>
<feature type="compositionally biased region" description="Low complexity" evidence="1">
    <location>
        <begin position="572"/>
        <end position="597"/>
    </location>
</feature>
<dbReference type="PANTHER" id="PTHR38463:SF1">
    <property type="entry name" value="STRESS RESPONSE PROTEIN YSNF"/>
    <property type="match status" value="1"/>
</dbReference>
<accession>A0ABP9XF43</accession>
<dbReference type="Pfam" id="PF09557">
    <property type="entry name" value="DUF2382"/>
    <property type="match status" value="1"/>
</dbReference>
<dbReference type="EMBL" id="BAABRV010000005">
    <property type="protein sequence ID" value="GAA5533988.1"/>
    <property type="molecule type" value="Genomic_DNA"/>
</dbReference>
<evidence type="ECO:0000313" key="4">
    <source>
        <dbReference type="EMBL" id="GAA5533988.1"/>
    </source>
</evidence>
<feature type="chain" id="PRO_5047437444" description="VWFA domain-containing protein" evidence="2">
    <location>
        <begin position="26"/>
        <end position="1010"/>
    </location>
</feature>
<feature type="signal peptide" evidence="2">
    <location>
        <begin position="1"/>
        <end position="25"/>
    </location>
</feature>